<dbReference type="GO" id="GO:0009266">
    <property type="term" value="P:response to temperature stimulus"/>
    <property type="evidence" value="ECO:0007669"/>
    <property type="project" value="UniProtKB-ARBA"/>
</dbReference>
<dbReference type="EMBL" id="CP010554">
    <property type="protein sequence ID" value="AJP48661.1"/>
    <property type="molecule type" value="Genomic_DNA"/>
</dbReference>
<gene>
    <name evidence="16" type="ORF">PG1C_09885</name>
</gene>
<dbReference type="SMART" id="SM00490">
    <property type="entry name" value="HELICc"/>
    <property type="match status" value="1"/>
</dbReference>
<dbReference type="SMART" id="SM00487">
    <property type="entry name" value="DEXDc"/>
    <property type="match status" value="1"/>
</dbReference>
<dbReference type="PANTHER" id="PTHR47959:SF13">
    <property type="entry name" value="ATP-DEPENDENT RNA HELICASE RHLE"/>
    <property type="match status" value="1"/>
</dbReference>
<dbReference type="InterPro" id="IPR050079">
    <property type="entry name" value="DEAD_box_RNA_helicase"/>
</dbReference>
<evidence type="ECO:0000259" key="15">
    <source>
        <dbReference type="PROSITE" id="PS51195"/>
    </source>
</evidence>
<dbReference type="Pfam" id="PF00270">
    <property type="entry name" value="DEAD"/>
    <property type="match status" value="1"/>
</dbReference>
<feature type="compositionally biased region" description="Basic and acidic residues" evidence="12">
    <location>
        <begin position="400"/>
        <end position="437"/>
    </location>
</feature>
<dbReference type="CDD" id="cd00268">
    <property type="entry name" value="DEADc"/>
    <property type="match status" value="1"/>
</dbReference>
<evidence type="ECO:0000256" key="6">
    <source>
        <dbReference type="ARBA" id="ARBA00022840"/>
    </source>
</evidence>
<keyword evidence="4 11" id="KW-0378">Hydrolase</keyword>
<evidence type="ECO:0000256" key="7">
    <source>
        <dbReference type="ARBA" id="ARBA00038437"/>
    </source>
</evidence>
<dbReference type="FunFam" id="3.40.50.300:FF:000108">
    <property type="entry name" value="ATP-dependent RNA helicase RhlE"/>
    <property type="match status" value="1"/>
</dbReference>
<dbReference type="GO" id="GO:0003724">
    <property type="term" value="F:RNA helicase activity"/>
    <property type="evidence" value="ECO:0007669"/>
    <property type="project" value="UniProtKB-EC"/>
</dbReference>
<proteinExistence type="inferred from homology"/>
<dbReference type="Proteomes" id="UP000061603">
    <property type="component" value="Chromosome"/>
</dbReference>
<dbReference type="InterPro" id="IPR014014">
    <property type="entry name" value="RNA_helicase_DEAD_Q_motif"/>
</dbReference>
<dbReference type="InterPro" id="IPR011545">
    <property type="entry name" value="DEAD/DEAH_box_helicase_dom"/>
</dbReference>
<dbReference type="PROSITE" id="PS00039">
    <property type="entry name" value="DEAD_ATP_HELICASE"/>
    <property type="match status" value="1"/>
</dbReference>
<feature type="domain" description="Helicase C-terminal" evidence="14">
    <location>
        <begin position="245"/>
        <end position="392"/>
    </location>
</feature>
<dbReference type="PROSITE" id="PS51192">
    <property type="entry name" value="HELICASE_ATP_BIND_1"/>
    <property type="match status" value="1"/>
</dbReference>
<dbReference type="Gene3D" id="3.40.50.300">
    <property type="entry name" value="P-loop containing nucleotide triphosphate hydrolases"/>
    <property type="match status" value="2"/>
</dbReference>
<dbReference type="GO" id="GO:0003676">
    <property type="term" value="F:nucleic acid binding"/>
    <property type="evidence" value="ECO:0007669"/>
    <property type="project" value="InterPro"/>
</dbReference>
<dbReference type="HOGENOM" id="CLU_003041_28_2_4"/>
<name>A0A0C5JMS7_9PROT</name>
<comment type="catalytic activity">
    <reaction evidence="8">
        <text>ATP + H2O = ADP + phosphate + H(+)</text>
        <dbReference type="Rhea" id="RHEA:13065"/>
        <dbReference type="ChEBI" id="CHEBI:15377"/>
        <dbReference type="ChEBI" id="CHEBI:15378"/>
        <dbReference type="ChEBI" id="CHEBI:30616"/>
        <dbReference type="ChEBI" id="CHEBI:43474"/>
        <dbReference type="ChEBI" id="CHEBI:456216"/>
        <dbReference type="EC" id="3.6.4.13"/>
    </reaction>
</comment>
<feature type="region of interest" description="Disordered" evidence="12">
    <location>
        <begin position="378"/>
        <end position="486"/>
    </location>
</feature>
<protein>
    <recommendedName>
        <fullName evidence="9">DEAD-box ATP-dependent RNA helicase RhpA</fullName>
        <ecNumber evidence="1">3.6.4.13</ecNumber>
    </recommendedName>
</protein>
<dbReference type="KEGG" id="rbu:PG1C_09885"/>
<accession>A0A0C5JMS7</accession>
<evidence type="ECO:0000259" key="14">
    <source>
        <dbReference type="PROSITE" id="PS51194"/>
    </source>
</evidence>
<evidence type="ECO:0000256" key="5">
    <source>
        <dbReference type="ARBA" id="ARBA00022806"/>
    </source>
</evidence>
<feature type="short sequence motif" description="Q motif" evidence="10">
    <location>
        <begin position="9"/>
        <end position="37"/>
    </location>
</feature>
<evidence type="ECO:0000256" key="9">
    <source>
        <dbReference type="ARBA" id="ARBA00074363"/>
    </source>
</evidence>
<reference evidence="16 17" key="1">
    <citation type="journal article" date="2015" name="Genome Announc.">
        <title>Complete Genome Sequence of a Novel Bacterium within the Family Rhodocyclaceae That Degrades Polycyclic Aromatic Hydrocarbons.</title>
        <authorList>
            <person name="Singleton D.R."/>
            <person name="Dickey A.N."/>
            <person name="Scholl E.H."/>
            <person name="Wright F.A."/>
            <person name="Aitken M.D."/>
        </authorList>
    </citation>
    <scope>NUCLEOTIDE SEQUENCE [LARGE SCALE GENOMIC DNA]</scope>
    <source>
        <strain evidence="17">PG1-Ca6</strain>
    </source>
</reference>
<evidence type="ECO:0000256" key="10">
    <source>
        <dbReference type="PROSITE-ProRule" id="PRU00552"/>
    </source>
</evidence>
<evidence type="ECO:0000313" key="17">
    <source>
        <dbReference type="Proteomes" id="UP000061603"/>
    </source>
</evidence>
<dbReference type="InterPro" id="IPR000629">
    <property type="entry name" value="RNA-helicase_DEAD-box_CS"/>
</dbReference>
<sequence>MLRGVSPAPTFDGLGLLPELLRAVKDAGYTTPTPIQTQAIPIILAGHDVMGGAQTGTGKTAGFTLPLLQRLAPYATSSPSPARHPVRALILAPTRELAMQVHESVVTYSKHLPLRSVCIYGGVDIKPQIAQLREGREIVVATPGRLLDHVQQKSVSFNSVEVLVLDEADRMLDMGFMPDIKRILAMLPTARQSLLFSATFSGEIKKLADTMLKSPQLIEVARRNAVSETVTHRVYAVASDLKRHLLVKLLTHEDMRQVLVFVGTKFGASRLAVHLARQGIAADAIHGDKSQAQRTEALENFKSGKIRVLVATDVAARGLDIDDLPHVINYELPHTAEDYVHRIGRTGRAGKQGMAISLFAPEETPRLHDIEKLINRTIERTDSSGLTQDASAPEASPRGDNPRHSMRTENPRTERTPRHERPERPKERLEKPRDHRPPSSPSSMHSAIPSVSTQTKRLPKLDFDPTKPYENKVNATAGTSATAKPSITCQKRTVAALLGGLSKK</sequence>
<dbReference type="Pfam" id="PF00271">
    <property type="entry name" value="Helicase_C"/>
    <property type="match status" value="1"/>
</dbReference>
<feature type="compositionally biased region" description="Polar residues" evidence="12">
    <location>
        <begin position="473"/>
        <end position="486"/>
    </location>
</feature>
<evidence type="ECO:0000313" key="16">
    <source>
        <dbReference type="EMBL" id="AJP48661.1"/>
    </source>
</evidence>
<dbReference type="RefSeq" id="WP_202637020.1">
    <property type="nucleotide sequence ID" value="NZ_CP010554.1"/>
</dbReference>
<dbReference type="InterPro" id="IPR001650">
    <property type="entry name" value="Helicase_C-like"/>
</dbReference>
<comment type="similarity">
    <text evidence="7 11">Belongs to the DEAD box helicase family.</text>
</comment>
<evidence type="ECO:0000256" key="2">
    <source>
        <dbReference type="ARBA" id="ARBA00022490"/>
    </source>
</evidence>
<organism evidence="16 17">
    <name type="scientific">Rugosibacter aromaticivorans</name>
    <dbReference type="NCBI Taxonomy" id="1565605"/>
    <lineage>
        <taxon>Bacteria</taxon>
        <taxon>Pseudomonadati</taxon>
        <taxon>Pseudomonadota</taxon>
        <taxon>Betaproteobacteria</taxon>
        <taxon>Nitrosomonadales</taxon>
        <taxon>Sterolibacteriaceae</taxon>
        <taxon>Rugosibacter</taxon>
    </lineage>
</organism>
<dbReference type="EC" id="3.6.4.13" evidence="1"/>
<dbReference type="InterPro" id="IPR027417">
    <property type="entry name" value="P-loop_NTPase"/>
</dbReference>
<dbReference type="AlphaFoldDB" id="A0A0C5JMS7"/>
<keyword evidence="5 11" id="KW-0347">Helicase</keyword>
<evidence type="ECO:0000256" key="3">
    <source>
        <dbReference type="ARBA" id="ARBA00022741"/>
    </source>
</evidence>
<evidence type="ECO:0000256" key="1">
    <source>
        <dbReference type="ARBA" id="ARBA00012552"/>
    </source>
</evidence>
<dbReference type="PATRIC" id="fig|1565605.3.peg.2106"/>
<dbReference type="InterPro" id="IPR044742">
    <property type="entry name" value="DEAD/DEAH_RhlB"/>
</dbReference>
<evidence type="ECO:0000256" key="8">
    <source>
        <dbReference type="ARBA" id="ARBA00047984"/>
    </source>
</evidence>
<feature type="domain" description="DEAD-box RNA helicase Q" evidence="15">
    <location>
        <begin position="9"/>
        <end position="37"/>
    </location>
</feature>
<dbReference type="CDD" id="cd18787">
    <property type="entry name" value="SF2_C_DEAD"/>
    <property type="match status" value="1"/>
</dbReference>
<keyword evidence="6 11" id="KW-0067">ATP-binding</keyword>
<feature type="domain" description="Helicase ATP-binding" evidence="13">
    <location>
        <begin position="40"/>
        <end position="218"/>
    </location>
</feature>
<evidence type="ECO:0000259" key="13">
    <source>
        <dbReference type="PROSITE" id="PS51192"/>
    </source>
</evidence>
<dbReference type="PROSITE" id="PS51195">
    <property type="entry name" value="Q_MOTIF"/>
    <property type="match status" value="1"/>
</dbReference>
<dbReference type="GO" id="GO:0005524">
    <property type="term" value="F:ATP binding"/>
    <property type="evidence" value="ECO:0007669"/>
    <property type="project" value="UniProtKB-KW"/>
</dbReference>
<evidence type="ECO:0000256" key="4">
    <source>
        <dbReference type="ARBA" id="ARBA00022801"/>
    </source>
</evidence>
<feature type="compositionally biased region" description="Basic and acidic residues" evidence="12">
    <location>
        <begin position="459"/>
        <end position="470"/>
    </location>
</feature>
<dbReference type="GO" id="GO:0042255">
    <property type="term" value="P:ribosome assembly"/>
    <property type="evidence" value="ECO:0007669"/>
    <property type="project" value="UniProtKB-ARBA"/>
</dbReference>
<dbReference type="SUPFAM" id="SSF52540">
    <property type="entry name" value="P-loop containing nucleoside triphosphate hydrolases"/>
    <property type="match status" value="1"/>
</dbReference>
<dbReference type="InterPro" id="IPR014001">
    <property type="entry name" value="Helicase_ATP-bd"/>
</dbReference>
<dbReference type="PROSITE" id="PS51194">
    <property type="entry name" value="HELICASE_CTER"/>
    <property type="match status" value="1"/>
</dbReference>
<dbReference type="PANTHER" id="PTHR47959">
    <property type="entry name" value="ATP-DEPENDENT RNA HELICASE RHLE-RELATED"/>
    <property type="match status" value="1"/>
</dbReference>
<evidence type="ECO:0000256" key="11">
    <source>
        <dbReference type="RuleBase" id="RU000492"/>
    </source>
</evidence>
<keyword evidence="2" id="KW-0963">Cytoplasm</keyword>
<dbReference type="GO" id="GO:0016787">
    <property type="term" value="F:hydrolase activity"/>
    <property type="evidence" value="ECO:0007669"/>
    <property type="project" value="UniProtKB-KW"/>
</dbReference>
<keyword evidence="3 11" id="KW-0547">Nucleotide-binding</keyword>
<feature type="compositionally biased region" description="Low complexity" evidence="12">
    <location>
        <begin position="441"/>
        <end position="452"/>
    </location>
</feature>
<keyword evidence="17" id="KW-1185">Reference proteome</keyword>
<dbReference type="GO" id="GO:0005829">
    <property type="term" value="C:cytosol"/>
    <property type="evidence" value="ECO:0007669"/>
    <property type="project" value="TreeGrafter"/>
</dbReference>
<evidence type="ECO:0000256" key="12">
    <source>
        <dbReference type="SAM" id="MobiDB-lite"/>
    </source>
</evidence>
<dbReference type="STRING" id="1565605.PG1C_09885"/>